<evidence type="ECO:0000256" key="1">
    <source>
        <dbReference type="ARBA" id="ARBA00004361"/>
    </source>
</evidence>
<evidence type="ECO:0000256" key="2">
    <source>
        <dbReference type="ARBA" id="ARBA00004479"/>
    </source>
</evidence>
<feature type="region of interest" description="Disordered" evidence="10">
    <location>
        <begin position="73"/>
        <end position="92"/>
    </location>
</feature>
<keyword evidence="14" id="KW-1185">Reference proteome</keyword>
<evidence type="ECO:0000256" key="5">
    <source>
        <dbReference type="ARBA" id="ARBA00022475"/>
    </source>
</evidence>
<organism evidence="13 14">
    <name type="scientific">Pleurodeles waltl</name>
    <name type="common">Iberian ribbed newt</name>
    <dbReference type="NCBI Taxonomy" id="8319"/>
    <lineage>
        <taxon>Eukaryota</taxon>
        <taxon>Metazoa</taxon>
        <taxon>Chordata</taxon>
        <taxon>Craniata</taxon>
        <taxon>Vertebrata</taxon>
        <taxon>Euteleostomi</taxon>
        <taxon>Amphibia</taxon>
        <taxon>Batrachia</taxon>
        <taxon>Caudata</taxon>
        <taxon>Salamandroidea</taxon>
        <taxon>Salamandridae</taxon>
        <taxon>Pleurodelinae</taxon>
        <taxon>Pleurodeles</taxon>
    </lineage>
</organism>
<dbReference type="EMBL" id="JANPWB010000008">
    <property type="protein sequence ID" value="KAJ1160083.1"/>
    <property type="molecule type" value="Genomic_DNA"/>
</dbReference>
<sequence length="92" mass="10204">MAASPLAEDLTTPVLLLTTVPSIDPEEINTAIIAGVIAAVFVTLLTVMILIIVYLYKNKGSYVTNEQQDEEANKALQMENNTQHAEKEEYYM</sequence>
<proteinExistence type="inferred from homology"/>
<evidence type="ECO:0000256" key="6">
    <source>
        <dbReference type="ARBA" id="ARBA00022692"/>
    </source>
</evidence>
<comment type="subcellular location">
    <subcellularLocation>
        <location evidence="1">Cell membrane</location>
        <topology evidence="1">Single-pass type III membrane protein</topology>
    </subcellularLocation>
    <subcellularLocation>
        <location evidence="3">Cytoplasmic vesicle membrane</location>
        <topology evidence="3">Single-pass type III membrane protein</topology>
    </subcellularLocation>
    <subcellularLocation>
        <location evidence="2">Membrane</location>
        <topology evidence="2">Single-pass type I membrane protein</topology>
    </subcellularLocation>
</comment>
<keyword evidence="9" id="KW-0968">Cytoplasmic vesicle</keyword>
<dbReference type="InterPro" id="IPR043243">
    <property type="entry name" value="SMAGP"/>
</dbReference>
<feature type="domain" description="Syndecan/Neurexin" evidence="12">
    <location>
        <begin position="30"/>
        <end position="72"/>
    </location>
</feature>
<dbReference type="Pfam" id="PF01034">
    <property type="entry name" value="Syndecan"/>
    <property type="match status" value="1"/>
</dbReference>
<dbReference type="GO" id="GO:0030659">
    <property type="term" value="C:cytoplasmic vesicle membrane"/>
    <property type="evidence" value="ECO:0007669"/>
    <property type="project" value="UniProtKB-SubCell"/>
</dbReference>
<evidence type="ECO:0000256" key="11">
    <source>
        <dbReference type="SAM" id="Phobius"/>
    </source>
</evidence>
<evidence type="ECO:0000259" key="12">
    <source>
        <dbReference type="Pfam" id="PF01034"/>
    </source>
</evidence>
<gene>
    <name evidence="13" type="ORF">NDU88_000585</name>
</gene>
<keyword evidence="5" id="KW-1003">Cell membrane</keyword>
<evidence type="ECO:0000256" key="8">
    <source>
        <dbReference type="ARBA" id="ARBA00023136"/>
    </source>
</evidence>
<dbReference type="Proteomes" id="UP001066276">
    <property type="component" value="Chromosome 4_2"/>
</dbReference>
<evidence type="ECO:0000313" key="13">
    <source>
        <dbReference type="EMBL" id="KAJ1160083.1"/>
    </source>
</evidence>
<reference evidence="13" key="1">
    <citation type="journal article" date="2022" name="bioRxiv">
        <title>Sequencing and chromosome-scale assembly of the giantPleurodeles waltlgenome.</title>
        <authorList>
            <person name="Brown T."/>
            <person name="Elewa A."/>
            <person name="Iarovenko S."/>
            <person name="Subramanian E."/>
            <person name="Araus A.J."/>
            <person name="Petzold A."/>
            <person name="Susuki M."/>
            <person name="Suzuki K.-i.T."/>
            <person name="Hayashi T."/>
            <person name="Toyoda A."/>
            <person name="Oliveira C."/>
            <person name="Osipova E."/>
            <person name="Leigh N.D."/>
            <person name="Simon A."/>
            <person name="Yun M.H."/>
        </authorList>
    </citation>
    <scope>NUCLEOTIDE SEQUENCE</scope>
    <source>
        <strain evidence="13">20211129_DDA</strain>
        <tissue evidence="13">Liver</tissue>
    </source>
</reference>
<evidence type="ECO:0000256" key="3">
    <source>
        <dbReference type="ARBA" id="ARBA00004497"/>
    </source>
</evidence>
<dbReference type="GO" id="GO:0005886">
    <property type="term" value="C:plasma membrane"/>
    <property type="evidence" value="ECO:0007669"/>
    <property type="project" value="UniProtKB-SubCell"/>
</dbReference>
<keyword evidence="6 11" id="KW-0812">Transmembrane</keyword>
<comment type="caution">
    <text evidence="13">The sequence shown here is derived from an EMBL/GenBank/DDBJ whole genome shotgun (WGS) entry which is preliminary data.</text>
</comment>
<evidence type="ECO:0000256" key="7">
    <source>
        <dbReference type="ARBA" id="ARBA00022989"/>
    </source>
</evidence>
<evidence type="ECO:0000256" key="10">
    <source>
        <dbReference type="SAM" id="MobiDB-lite"/>
    </source>
</evidence>
<protein>
    <recommendedName>
        <fullName evidence="12">Syndecan/Neurexin domain-containing protein</fullName>
    </recommendedName>
</protein>
<dbReference type="PANTHER" id="PTHR47394:SF1">
    <property type="entry name" value="SMALL CELL ADHESION GLYCOPROTEIN"/>
    <property type="match status" value="1"/>
</dbReference>
<keyword evidence="7 11" id="KW-1133">Transmembrane helix</keyword>
<feature type="transmembrane region" description="Helical" evidence="11">
    <location>
        <begin position="31"/>
        <end position="56"/>
    </location>
</feature>
<evidence type="ECO:0000313" key="14">
    <source>
        <dbReference type="Proteomes" id="UP001066276"/>
    </source>
</evidence>
<dbReference type="InterPro" id="IPR027789">
    <property type="entry name" value="Syndecan/Neurexin_dom"/>
</dbReference>
<dbReference type="AlphaFoldDB" id="A0AAV7SAG0"/>
<accession>A0AAV7SAG0</accession>
<evidence type="ECO:0000256" key="9">
    <source>
        <dbReference type="ARBA" id="ARBA00023329"/>
    </source>
</evidence>
<evidence type="ECO:0000256" key="4">
    <source>
        <dbReference type="ARBA" id="ARBA00010017"/>
    </source>
</evidence>
<dbReference type="PANTHER" id="PTHR47394">
    <property type="entry name" value="SMALL CELL ADHESION GLYCOPROTEIN"/>
    <property type="match status" value="1"/>
</dbReference>
<name>A0AAV7SAG0_PLEWA</name>
<keyword evidence="8 11" id="KW-0472">Membrane</keyword>
<comment type="similarity">
    <text evidence="4">Belongs to the SMAGP family.</text>
</comment>